<accession>A0A8J2T8K9</accession>
<keyword evidence="4 5" id="KW-0539">Nucleus</keyword>
<dbReference type="Pfam" id="PF07767">
    <property type="entry name" value="Nop53"/>
    <property type="match status" value="1"/>
</dbReference>
<protein>
    <recommendedName>
        <fullName evidence="2 5">Ribosome biogenesis protein NOP53</fullName>
    </recommendedName>
</protein>
<organism evidence="7 8">
    <name type="scientific">Zygosaccharomyces bailii (strain CLIB 213 / ATCC 58445 / CBS 680 / BCRC 21525 / NBRC 1098 / NCYC 1416 / NRRL Y-2227)</name>
    <dbReference type="NCBI Taxonomy" id="1333698"/>
    <lineage>
        <taxon>Eukaryota</taxon>
        <taxon>Fungi</taxon>
        <taxon>Dikarya</taxon>
        <taxon>Ascomycota</taxon>
        <taxon>Saccharomycotina</taxon>
        <taxon>Saccharomycetes</taxon>
        <taxon>Saccharomycetales</taxon>
        <taxon>Saccharomycetaceae</taxon>
        <taxon>Zygosaccharomyces</taxon>
    </lineage>
</organism>
<dbReference type="PIRSF" id="PIRSF017302">
    <property type="entry name" value="Gltscr2"/>
    <property type="match status" value="1"/>
</dbReference>
<dbReference type="OrthoDB" id="5072at2759"/>
<gene>
    <name evidence="7" type="ORF">BN860_03356g</name>
</gene>
<dbReference type="GO" id="GO:0000027">
    <property type="term" value="P:ribosomal large subunit assembly"/>
    <property type="evidence" value="ECO:0007669"/>
    <property type="project" value="UniProtKB-UniRule"/>
</dbReference>
<feature type="region of interest" description="Disordered" evidence="6">
    <location>
        <begin position="269"/>
        <end position="322"/>
    </location>
</feature>
<evidence type="ECO:0000256" key="6">
    <source>
        <dbReference type="SAM" id="MobiDB-lite"/>
    </source>
</evidence>
<dbReference type="AlphaFoldDB" id="A0A8J2T8K9"/>
<dbReference type="GO" id="GO:0006364">
    <property type="term" value="P:rRNA processing"/>
    <property type="evidence" value="ECO:0007669"/>
    <property type="project" value="TreeGrafter"/>
</dbReference>
<keyword evidence="3 5" id="KW-0690">Ribosome biogenesis</keyword>
<name>A0A8J2T8K9_ZYGB2</name>
<feature type="compositionally biased region" description="Basic residues" evidence="6">
    <location>
        <begin position="355"/>
        <end position="368"/>
    </location>
</feature>
<dbReference type="PANTHER" id="PTHR14211">
    <property type="entry name" value="GLIOMA SUPPRESSOR CANDIDATE REGION GENE 2"/>
    <property type="match status" value="1"/>
</dbReference>
<dbReference type="GO" id="GO:0008097">
    <property type="term" value="F:5S rRNA binding"/>
    <property type="evidence" value="ECO:0007669"/>
    <property type="project" value="TreeGrafter"/>
</dbReference>
<dbReference type="GO" id="GO:0005654">
    <property type="term" value="C:nucleoplasm"/>
    <property type="evidence" value="ECO:0007669"/>
    <property type="project" value="UniProtKB-SubCell"/>
</dbReference>
<evidence type="ECO:0000256" key="2">
    <source>
        <dbReference type="ARBA" id="ARBA00018339"/>
    </source>
</evidence>
<reference evidence="8" key="1">
    <citation type="journal article" date="2013" name="Genome Announc.">
        <title>Genome sequence of the food spoilage yeast Zygosaccharomyces bailii CLIB 213(T).</title>
        <authorList>
            <person name="Galeote V."/>
            <person name="Bigey F."/>
            <person name="Devillers H."/>
            <person name="Neuveglise C."/>
            <person name="Dequin S."/>
        </authorList>
    </citation>
    <scope>NUCLEOTIDE SEQUENCE [LARGE SCALE GENOMIC DNA]</scope>
    <source>
        <strain evidence="8">CLIB 213 / ATCC 58445 / CBS 680 / CCRC 21525 / NBRC 1098 / NCYC 1416 / NRRL Y-2227</strain>
    </source>
</reference>
<proteinExistence type="inferred from homology"/>
<keyword evidence="8" id="KW-1185">Reference proteome</keyword>
<evidence type="ECO:0000256" key="4">
    <source>
        <dbReference type="ARBA" id="ARBA00023242"/>
    </source>
</evidence>
<sequence length="439" mass="50666">MAASVEKRPSQYKQKSRKGKKAWRKNIDLTDIEQSIEEKQELEITHGAPDISKLQDEKLFQVDDKGDLELKSRLIKRKQIKKSIKSQEILNAIQTNSKVEAVKHPKLNEKPKDKIQNVSKKELKKLLALAGKTIGESKLQNRVAKEGLVKSGSFDIWGPSNDAKVMTRAGIKVAIKPNSNIPSELLEKSTTGWSIPSVKPATLDRPPEKVQEYEELPHAGKSYNPAKNDWSDLIMTEYTSEKAREDNRIAQQQYREKILHLMEVLGNNEVEEEDSSSEEENDREEQESEPKEESIRLSVNEAVKNKKKTKHQRNRAKKHETQVKIHEELKQLKSQLRELEKLDEIESSVSEKPTKVRKTKKNKKHRLGTKYSAREANLEVKFSDELSDSLRKLKPEGNLLYDQLRKLQSTGKVETRVRVRKPRGIKPKVTEKWTYKDFK</sequence>
<feature type="region of interest" description="Disordered" evidence="6">
    <location>
        <begin position="345"/>
        <end position="370"/>
    </location>
</feature>
<feature type="compositionally biased region" description="Acidic residues" evidence="6">
    <location>
        <begin position="269"/>
        <end position="287"/>
    </location>
</feature>
<comment type="function">
    <text evidence="5">May play a role in ribosome biogenesis.</text>
</comment>
<evidence type="ECO:0000313" key="8">
    <source>
        <dbReference type="Proteomes" id="UP000019375"/>
    </source>
</evidence>
<evidence type="ECO:0000256" key="5">
    <source>
        <dbReference type="PIRNR" id="PIRNR017302"/>
    </source>
</evidence>
<comment type="subcellular location">
    <subcellularLocation>
        <location evidence="5">Nucleus</location>
        <location evidence="5">Nucleolus</location>
    </subcellularLocation>
    <subcellularLocation>
        <location evidence="5">Nucleus</location>
        <location evidence="5">Nucleoplasm</location>
    </subcellularLocation>
</comment>
<evidence type="ECO:0000313" key="7">
    <source>
        <dbReference type="EMBL" id="CDF91035.1"/>
    </source>
</evidence>
<dbReference type="PANTHER" id="PTHR14211:SF7">
    <property type="entry name" value="RIBOSOME BIOGENESIS PROTEIN NOP53"/>
    <property type="match status" value="1"/>
</dbReference>
<dbReference type="GO" id="GO:0005730">
    <property type="term" value="C:nucleolus"/>
    <property type="evidence" value="ECO:0007669"/>
    <property type="project" value="UniProtKB-SubCell"/>
</dbReference>
<feature type="compositionally biased region" description="Basic residues" evidence="6">
    <location>
        <begin position="305"/>
        <end position="318"/>
    </location>
</feature>
<evidence type="ECO:0000256" key="1">
    <source>
        <dbReference type="ARBA" id="ARBA00008838"/>
    </source>
</evidence>
<evidence type="ECO:0000256" key="3">
    <source>
        <dbReference type="ARBA" id="ARBA00022517"/>
    </source>
</evidence>
<dbReference type="Proteomes" id="UP000019375">
    <property type="component" value="Unassembled WGS sequence"/>
</dbReference>
<dbReference type="InterPro" id="IPR011687">
    <property type="entry name" value="Nop53/GLTSCR2"/>
</dbReference>
<dbReference type="EMBL" id="HG316462">
    <property type="protein sequence ID" value="CDF91035.1"/>
    <property type="molecule type" value="Genomic_DNA"/>
</dbReference>
<feature type="region of interest" description="Disordered" evidence="6">
    <location>
        <begin position="1"/>
        <end position="21"/>
    </location>
</feature>
<comment type="similarity">
    <text evidence="1 5">Belongs to the NOP53 family.</text>
</comment>